<dbReference type="PANTHER" id="PTHR43800">
    <property type="entry name" value="PEPTIDYL-LYSINE N-ACETYLTRANSFERASE YJAB"/>
    <property type="match status" value="1"/>
</dbReference>
<reference evidence="4" key="1">
    <citation type="submission" date="2017-04" db="EMBL/GenBank/DDBJ databases">
        <authorList>
            <person name="Kumaresan V."/>
        </authorList>
    </citation>
    <scope>NUCLEOTIDE SEQUENCE</scope>
    <source>
        <strain evidence="4">SRM16</strain>
    </source>
</reference>
<evidence type="ECO:0000313" key="4">
    <source>
        <dbReference type="EMBL" id="SMH70186.1"/>
    </source>
</evidence>
<dbReference type="Gene3D" id="3.40.630.30">
    <property type="match status" value="1"/>
</dbReference>
<dbReference type="Pfam" id="PF00583">
    <property type="entry name" value="Acetyltransf_1"/>
    <property type="match status" value="1"/>
</dbReference>
<gene>
    <name evidence="4" type="primary">A-GCN5</name>
</gene>
<dbReference type="PANTHER" id="PTHR43800:SF1">
    <property type="entry name" value="PEPTIDYL-LYSINE N-ACETYLTRANSFERASE YJAB"/>
    <property type="match status" value="1"/>
</dbReference>
<dbReference type="InterPro" id="IPR000182">
    <property type="entry name" value="GNAT_dom"/>
</dbReference>
<dbReference type="EMBL" id="LT841349">
    <property type="protein sequence ID" value="SMH70186.1"/>
    <property type="molecule type" value="mRNA"/>
</dbReference>
<dbReference type="PROSITE" id="PS51186">
    <property type="entry name" value="GNAT"/>
    <property type="match status" value="1"/>
</dbReference>
<dbReference type="InterPro" id="IPR016181">
    <property type="entry name" value="Acyl_CoA_acyltransferase"/>
</dbReference>
<evidence type="ECO:0000256" key="1">
    <source>
        <dbReference type="ARBA" id="ARBA00022679"/>
    </source>
</evidence>
<dbReference type="CDD" id="cd04301">
    <property type="entry name" value="NAT_SF"/>
    <property type="match status" value="1"/>
</dbReference>
<accession>A0A4D8TQA2</accession>
<name>A0A4D8TQA2_9CYAN</name>
<sequence>MDVFNVSYRAANPRDVLEIAPLIRLAAGEMMDFLLQPLHQQLTVEQILARMIQSETSVLSYQNIEVAYSHGRIIGMANSYPANADIITEEMKQLFKPDRLAIIEAFDNAKVEGSWFLNILAVKSPYQRQGIGTSLIWRTKQKAWESGFSTLSLVTQSDNLTAIRLYQKNGFREVKTLVIPPHPEISDRLSYILMSCDLTI</sequence>
<organism evidence="4">
    <name type="scientific">Arthrospira sp. SRM16</name>
    <dbReference type="NCBI Taxonomy" id="1929211"/>
    <lineage>
        <taxon>Bacteria</taxon>
        <taxon>Bacillati</taxon>
        <taxon>Cyanobacteriota</taxon>
        <taxon>Cyanophyceae</taxon>
        <taxon>Oscillatoriophycideae</taxon>
        <taxon>Oscillatoriales</taxon>
        <taxon>Microcoleaceae</taxon>
        <taxon>Arthrospira</taxon>
    </lineage>
</organism>
<evidence type="ECO:0000256" key="2">
    <source>
        <dbReference type="ARBA" id="ARBA00023315"/>
    </source>
</evidence>
<keyword evidence="2" id="KW-0012">Acyltransferase</keyword>
<dbReference type="AlphaFoldDB" id="A0A4D8TQA2"/>
<protein>
    <submittedName>
        <fullName evidence="4">N-acetyltransferase</fullName>
    </submittedName>
</protein>
<proteinExistence type="evidence at transcript level"/>
<feature type="domain" description="N-acetyltransferase" evidence="3">
    <location>
        <begin position="21"/>
        <end position="199"/>
    </location>
</feature>
<reference evidence="4" key="2">
    <citation type="submission" date="2019-04" db="EMBL/GenBank/DDBJ databases">
        <title>Arthrospira Metabolic genes.</title>
        <authorList>
            <person name="Venkatesh K."/>
            <person name="Anbazahan S."/>
            <person name="Faizal N."/>
            <person name="Arockiaraj J."/>
        </authorList>
    </citation>
    <scope>NUCLEOTIDE SEQUENCE</scope>
    <source>
        <strain evidence="4">SRM16</strain>
    </source>
</reference>
<dbReference type="SUPFAM" id="SSF55729">
    <property type="entry name" value="Acyl-CoA N-acyltransferases (Nat)"/>
    <property type="match status" value="1"/>
</dbReference>
<dbReference type="GO" id="GO:0016747">
    <property type="term" value="F:acyltransferase activity, transferring groups other than amino-acyl groups"/>
    <property type="evidence" value="ECO:0007669"/>
    <property type="project" value="InterPro"/>
</dbReference>
<evidence type="ECO:0000259" key="3">
    <source>
        <dbReference type="PROSITE" id="PS51186"/>
    </source>
</evidence>
<keyword evidence="1 4" id="KW-0808">Transferase</keyword>